<sequence>RGLSISPSKMELFMTQVVWAGVTLSKQGVTLDPAKMAPILQWSTPKTAMEVLSFLSTVSYFRPSMHLFASAAESLYRLTRGMAHKWDATHEKAFTTLTSMVTTAP</sequence>
<feature type="non-terminal residue" evidence="1">
    <location>
        <position position="1"/>
    </location>
</feature>
<keyword evidence="2" id="KW-1185">Reference proteome</keyword>
<accession>A0A0C9TZ06</accession>
<dbReference type="SUPFAM" id="SSF56672">
    <property type="entry name" value="DNA/RNA polymerases"/>
    <property type="match status" value="1"/>
</dbReference>
<dbReference type="Proteomes" id="UP000054279">
    <property type="component" value="Unassembled WGS sequence"/>
</dbReference>
<dbReference type="InterPro" id="IPR043502">
    <property type="entry name" value="DNA/RNA_pol_sf"/>
</dbReference>
<organism evidence="1 2">
    <name type="scientific">Sphaerobolus stellatus (strain SS14)</name>
    <dbReference type="NCBI Taxonomy" id="990650"/>
    <lineage>
        <taxon>Eukaryota</taxon>
        <taxon>Fungi</taxon>
        <taxon>Dikarya</taxon>
        <taxon>Basidiomycota</taxon>
        <taxon>Agaricomycotina</taxon>
        <taxon>Agaricomycetes</taxon>
        <taxon>Phallomycetidae</taxon>
        <taxon>Geastrales</taxon>
        <taxon>Sphaerobolaceae</taxon>
        <taxon>Sphaerobolus</taxon>
    </lineage>
</organism>
<reference evidence="1 2" key="1">
    <citation type="submission" date="2014-06" db="EMBL/GenBank/DDBJ databases">
        <title>Evolutionary Origins and Diversification of the Mycorrhizal Mutualists.</title>
        <authorList>
            <consortium name="DOE Joint Genome Institute"/>
            <consortium name="Mycorrhizal Genomics Consortium"/>
            <person name="Kohler A."/>
            <person name="Kuo A."/>
            <person name="Nagy L.G."/>
            <person name="Floudas D."/>
            <person name="Copeland A."/>
            <person name="Barry K.W."/>
            <person name="Cichocki N."/>
            <person name="Veneault-Fourrey C."/>
            <person name="LaButti K."/>
            <person name="Lindquist E.A."/>
            <person name="Lipzen A."/>
            <person name="Lundell T."/>
            <person name="Morin E."/>
            <person name="Murat C."/>
            <person name="Riley R."/>
            <person name="Ohm R."/>
            <person name="Sun H."/>
            <person name="Tunlid A."/>
            <person name="Henrissat B."/>
            <person name="Grigoriev I.V."/>
            <person name="Hibbett D.S."/>
            <person name="Martin F."/>
        </authorList>
    </citation>
    <scope>NUCLEOTIDE SEQUENCE [LARGE SCALE GENOMIC DNA]</scope>
    <source>
        <strain evidence="1 2">SS14</strain>
    </source>
</reference>
<name>A0A0C9TZ06_SPHS4</name>
<dbReference type="AlphaFoldDB" id="A0A0C9TZ06"/>
<evidence type="ECO:0000313" key="2">
    <source>
        <dbReference type="Proteomes" id="UP000054279"/>
    </source>
</evidence>
<dbReference type="EMBL" id="KN837186">
    <property type="protein sequence ID" value="KIJ35688.1"/>
    <property type="molecule type" value="Genomic_DNA"/>
</dbReference>
<evidence type="ECO:0000313" key="1">
    <source>
        <dbReference type="EMBL" id="KIJ35688.1"/>
    </source>
</evidence>
<feature type="non-terminal residue" evidence="1">
    <location>
        <position position="105"/>
    </location>
</feature>
<proteinExistence type="predicted"/>
<dbReference type="PANTHER" id="PTHR33064">
    <property type="entry name" value="POL PROTEIN"/>
    <property type="match status" value="1"/>
</dbReference>
<protein>
    <submittedName>
        <fullName evidence="1">Uncharacterized protein</fullName>
    </submittedName>
</protein>
<gene>
    <name evidence="1" type="ORF">M422DRAFT_147257</name>
</gene>
<dbReference type="HOGENOM" id="CLU_2243079_0_0_1"/>
<dbReference type="PANTHER" id="PTHR33064:SF37">
    <property type="entry name" value="RIBONUCLEASE H"/>
    <property type="match status" value="1"/>
</dbReference>
<dbReference type="Gene3D" id="3.30.70.270">
    <property type="match status" value="1"/>
</dbReference>
<dbReference type="InterPro" id="IPR051320">
    <property type="entry name" value="Viral_Replic_Matur_Polypro"/>
</dbReference>
<dbReference type="InterPro" id="IPR043128">
    <property type="entry name" value="Rev_trsase/Diguanyl_cyclase"/>
</dbReference>
<dbReference type="OrthoDB" id="5593162at2759"/>